<sequence>MTEMKTLTAAQIRQIMTTYKTLGILGKKGSGKSVVIASCADALPEVIVFDMLGVYNPEAQYKTAVIPKSRYYENPTAFINKFDNSKLKKHVINFSAVKPSELIAEADKICEFILNHAKKTTGKLYVLVDEVADIAPERGKISDNFHFLVKNGRNYGIFVIMASQRPQGVDKSVLELCDGYLLSGQNGNRTIEEIVKITNSEDRRHTETILRELPERTFLFVHENENEPYKIPTYKNAFKQH</sequence>
<keyword evidence="2" id="KW-1185">Reference proteome</keyword>
<dbReference type="SUPFAM" id="SSF52540">
    <property type="entry name" value="P-loop containing nucleoside triphosphate hydrolases"/>
    <property type="match status" value="1"/>
</dbReference>
<dbReference type="InterPro" id="IPR027417">
    <property type="entry name" value="P-loop_NTPase"/>
</dbReference>
<dbReference type="Proteomes" id="UP001302662">
    <property type="component" value="Chromosome"/>
</dbReference>
<evidence type="ECO:0000313" key="2">
    <source>
        <dbReference type="Proteomes" id="UP001302662"/>
    </source>
</evidence>
<dbReference type="PANTHER" id="PTHR42957:SF1">
    <property type="entry name" value="HELICASE MJ1565-RELATED"/>
    <property type="match status" value="1"/>
</dbReference>
<reference evidence="1 2" key="1">
    <citation type="submission" date="2023-07" db="EMBL/GenBank/DDBJ databases">
        <title>Closed genome sequence of Methanimicrococcus sp. Es2.</title>
        <authorList>
            <person name="Protasov E."/>
            <person name="Platt K."/>
            <person name="Reeh H."/>
            <person name="Poehlein A."/>
            <person name="Daniel R."/>
            <person name="Brune A."/>
        </authorList>
    </citation>
    <scope>NUCLEOTIDE SEQUENCE [LARGE SCALE GENOMIC DNA]</scope>
    <source>
        <strain evidence="1 2">Es2</strain>
    </source>
</reference>
<evidence type="ECO:0008006" key="3">
    <source>
        <dbReference type="Google" id="ProtNLM"/>
    </source>
</evidence>
<protein>
    <recommendedName>
        <fullName evidence="3">DNA helicase</fullName>
    </recommendedName>
</protein>
<dbReference type="InterPro" id="IPR008571">
    <property type="entry name" value="HerA-like"/>
</dbReference>
<evidence type="ECO:0000313" key="1">
    <source>
        <dbReference type="EMBL" id="WNY28702.1"/>
    </source>
</evidence>
<dbReference type="EMBL" id="CP131062">
    <property type="protein sequence ID" value="WNY28702.1"/>
    <property type="molecule type" value="Genomic_DNA"/>
</dbReference>
<proteinExistence type="predicted"/>
<dbReference type="PANTHER" id="PTHR42957">
    <property type="entry name" value="HELICASE MJ1565-RELATED"/>
    <property type="match status" value="1"/>
</dbReference>
<organism evidence="1 2">
    <name type="scientific">Methanimicrococcus stummii</name>
    <dbReference type="NCBI Taxonomy" id="3028294"/>
    <lineage>
        <taxon>Archaea</taxon>
        <taxon>Methanobacteriati</taxon>
        <taxon>Methanobacteriota</taxon>
        <taxon>Stenosarchaea group</taxon>
        <taxon>Methanomicrobia</taxon>
        <taxon>Methanosarcinales</taxon>
        <taxon>Methanosarcinaceae</taxon>
        <taxon>Methanimicrococcus</taxon>
    </lineage>
</organism>
<dbReference type="AlphaFoldDB" id="A0AA96ZZ03"/>
<accession>A0AA96ZZ03</accession>
<gene>
    <name evidence="1" type="ORF">MmiEs2_09050</name>
</gene>
<dbReference type="Gene3D" id="3.40.50.300">
    <property type="entry name" value="P-loop containing nucleotide triphosphate hydrolases"/>
    <property type="match status" value="1"/>
</dbReference>
<name>A0AA96ZZ03_9EURY</name>
<dbReference type="KEGG" id="mees:MmiEs2_09050"/>